<dbReference type="RefSeq" id="WP_163612205.1">
    <property type="nucleotide sequence ID" value="NZ_JAAGWB010000051.1"/>
</dbReference>
<keyword evidence="7" id="KW-1185">Reference proteome</keyword>
<protein>
    <submittedName>
        <fullName evidence="5">Response regulator transcription factor</fullName>
    </submittedName>
</protein>
<proteinExistence type="predicted"/>
<gene>
    <name evidence="6" type="ORF">G3R41_16640</name>
    <name evidence="5" type="ORF">GCU67_15990</name>
</gene>
<dbReference type="Proteomes" id="UP000468828">
    <property type="component" value="Unassembled WGS sequence"/>
</dbReference>
<accession>A0A6P0F0N2</accession>
<dbReference type="PANTHER" id="PTHR44688:SF16">
    <property type="entry name" value="DNA-BINDING TRANSCRIPTIONAL ACTIVATOR DEVR_DOSR"/>
    <property type="match status" value="1"/>
</dbReference>
<evidence type="ECO:0000313" key="7">
    <source>
        <dbReference type="Proteomes" id="UP000468828"/>
    </source>
</evidence>
<name>A0A6P0F0N2_9ACTN</name>
<sequence length="236" mass="23969">MAGSTPCPVLVCHPQRVVAEAVAAVLRAAGVAGDTCTVDQADAVLRVRQAIGLVVMAAGDGEVGEVTEALAHRGVAVPLMTCRDSLSVRGVVADLLDGASGAAALTSSPRRFAAVARTVAGGGLTVPVALRADVLRELADAVAVHAEARQRLAAMTPRQRQVLALMAAGHGHAAVAERLGLAVTTARTHAEQVRSKLAAASQLQATIEARRTLCLATAPRRPVAALFGQPGPGDGR</sequence>
<evidence type="ECO:0000313" key="6">
    <source>
        <dbReference type="EMBL" id="NEN52542.1"/>
    </source>
</evidence>
<dbReference type="Gene3D" id="3.40.50.2300">
    <property type="match status" value="1"/>
</dbReference>
<dbReference type="PROSITE" id="PS50043">
    <property type="entry name" value="HTH_LUXR_2"/>
    <property type="match status" value="1"/>
</dbReference>
<dbReference type="SMART" id="SM00421">
    <property type="entry name" value="HTH_LUXR"/>
    <property type="match status" value="1"/>
</dbReference>
<dbReference type="EMBL" id="JAAGWB010000051">
    <property type="protein sequence ID" value="NEN52542.1"/>
    <property type="molecule type" value="Genomic_DNA"/>
</dbReference>
<evidence type="ECO:0000313" key="5">
    <source>
        <dbReference type="EMBL" id="NEK95654.1"/>
    </source>
</evidence>
<dbReference type="PRINTS" id="PR00038">
    <property type="entry name" value="HTHLUXR"/>
</dbReference>
<feature type="domain" description="HTH luxR-type" evidence="4">
    <location>
        <begin position="148"/>
        <end position="213"/>
    </location>
</feature>
<dbReference type="AlphaFoldDB" id="A0A6P0F0N2"/>
<evidence type="ECO:0000256" key="1">
    <source>
        <dbReference type="ARBA" id="ARBA00023015"/>
    </source>
</evidence>
<comment type="caution">
    <text evidence="5">The sequence shown here is derived from an EMBL/GenBank/DDBJ whole genome shotgun (WGS) entry which is preliminary data.</text>
</comment>
<dbReference type="GO" id="GO:0006355">
    <property type="term" value="P:regulation of DNA-templated transcription"/>
    <property type="evidence" value="ECO:0007669"/>
    <property type="project" value="InterPro"/>
</dbReference>
<dbReference type="SUPFAM" id="SSF46894">
    <property type="entry name" value="C-terminal effector domain of the bipartite response regulators"/>
    <property type="match status" value="1"/>
</dbReference>
<evidence type="ECO:0000256" key="3">
    <source>
        <dbReference type="ARBA" id="ARBA00023163"/>
    </source>
</evidence>
<evidence type="ECO:0000259" key="4">
    <source>
        <dbReference type="PROSITE" id="PS50043"/>
    </source>
</evidence>
<dbReference type="Pfam" id="PF00196">
    <property type="entry name" value="GerE"/>
    <property type="match status" value="1"/>
</dbReference>
<keyword evidence="3" id="KW-0804">Transcription</keyword>
<dbReference type="InterPro" id="IPR016032">
    <property type="entry name" value="Sig_transdc_resp-reg_C-effctor"/>
</dbReference>
<keyword evidence="2" id="KW-0238">DNA-binding</keyword>
<dbReference type="PANTHER" id="PTHR44688">
    <property type="entry name" value="DNA-BINDING TRANSCRIPTIONAL ACTIVATOR DEVR_DOSR"/>
    <property type="match status" value="1"/>
</dbReference>
<reference evidence="6 8" key="2">
    <citation type="submission" date="2020-02" db="EMBL/GenBank/DDBJ databases">
        <title>The WGS of Modestobacter muralis DSM 100205.</title>
        <authorList>
            <person name="Jiang Z."/>
        </authorList>
    </citation>
    <scope>NUCLEOTIDE SEQUENCE [LARGE SCALE GENOMIC DNA]</scope>
    <source>
        <strain evidence="6 8">DSM 100205</strain>
    </source>
</reference>
<dbReference type="Proteomes" id="UP000471152">
    <property type="component" value="Unassembled WGS sequence"/>
</dbReference>
<evidence type="ECO:0000256" key="2">
    <source>
        <dbReference type="ARBA" id="ARBA00023125"/>
    </source>
</evidence>
<reference evidence="5 7" key="1">
    <citation type="submission" date="2020-01" db="EMBL/GenBank/DDBJ databases">
        <title>the WGS Modestobacter muralis CPCC 204518.</title>
        <authorList>
            <person name="Jiang Z."/>
        </authorList>
    </citation>
    <scope>NUCLEOTIDE SEQUENCE [LARGE SCALE GENOMIC DNA]</scope>
    <source>
        <strain evidence="5 7">DSM 100205</strain>
    </source>
</reference>
<evidence type="ECO:0000313" key="8">
    <source>
        <dbReference type="Proteomes" id="UP000471152"/>
    </source>
</evidence>
<dbReference type="GO" id="GO:0003677">
    <property type="term" value="F:DNA binding"/>
    <property type="evidence" value="ECO:0007669"/>
    <property type="project" value="UniProtKB-KW"/>
</dbReference>
<dbReference type="EMBL" id="JAAGWH010000049">
    <property type="protein sequence ID" value="NEK95654.1"/>
    <property type="molecule type" value="Genomic_DNA"/>
</dbReference>
<organism evidence="5 7">
    <name type="scientific">Modestobacter muralis</name>
    <dbReference type="NCBI Taxonomy" id="1608614"/>
    <lineage>
        <taxon>Bacteria</taxon>
        <taxon>Bacillati</taxon>
        <taxon>Actinomycetota</taxon>
        <taxon>Actinomycetes</taxon>
        <taxon>Geodermatophilales</taxon>
        <taxon>Geodermatophilaceae</taxon>
        <taxon>Modestobacter</taxon>
    </lineage>
</organism>
<keyword evidence="1" id="KW-0805">Transcription regulation</keyword>
<dbReference type="InterPro" id="IPR000792">
    <property type="entry name" value="Tscrpt_reg_LuxR_C"/>
</dbReference>